<comment type="similarity">
    <text evidence="1">Belongs to the FAM10 family.</text>
</comment>
<evidence type="ECO:0000256" key="3">
    <source>
        <dbReference type="ARBA" id="ARBA00022803"/>
    </source>
</evidence>
<dbReference type="Pfam" id="PF18253">
    <property type="entry name" value="HipN"/>
    <property type="match status" value="1"/>
</dbReference>
<feature type="region of interest" description="Disordered" evidence="5">
    <location>
        <begin position="71"/>
        <end position="112"/>
    </location>
</feature>
<dbReference type="RefSeq" id="XP_070332512.1">
    <property type="nucleotide sequence ID" value="XM_070476411.1"/>
</dbReference>
<accession>A0ABM4IXI1</accession>
<gene>
    <name evidence="8" type="primary">LOC110128403</name>
</gene>
<dbReference type="PANTHER" id="PTHR45883">
    <property type="entry name" value="HSC70-INTERACTING PROTEIN"/>
    <property type="match status" value="1"/>
</dbReference>
<comment type="function">
    <text evidence="4">One HIP oligomer binds the ATPase domains of at least two HSC70 molecules dependent on activation of the HSC70 ATPase by HSP40. Stabilizes the ADP state of HSC70 that has a high affinity for substrate protein. Through its own chaperone activity, it may contribute to the interaction of HSC70 with various target proteins.</text>
</comment>
<dbReference type="InterPro" id="IPR034649">
    <property type="entry name" value="Hip_N"/>
</dbReference>
<evidence type="ECO:0000313" key="8">
    <source>
        <dbReference type="RefSeq" id="XP_070332512.1"/>
    </source>
</evidence>
<dbReference type="InterPro" id="IPR041243">
    <property type="entry name" value="STI1/HOP_DP"/>
</dbReference>
<evidence type="ECO:0000256" key="4">
    <source>
        <dbReference type="ARBA" id="ARBA00037033"/>
    </source>
</evidence>
<reference evidence="7" key="1">
    <citation type="journal article" date="2022" name="J. Hered.">
        <title>A De Novo Chromosome-Level Genome Assembly of the White-Tailed Deer, Odocoileus Virginianus.</title>
        <authorList>
            <person name="London E.W."/>
            <person name="Roca A.L."/>
            <person name="Novakofski J.E."/>
            <person name="Mateus-Pinilla N.E."/>
        </authorList>
    </citation>
    <scope>NUCLEOTIDE SEQUENCE [LARGE SCALE GENOMIC DNA]</scope>
</reference>
<feature type="compositionally biased region" description="Basic and acidic residues" evidence="5">
    <location>
        <begin position="79"/>
        <end position="103"/>
    </location>
</feature>
<feature type="compositionally biased region" description="Basic and acidic residues" evidence="5">
    <location>
        <begin position="284"/>
        <end position="301"/>
    </location>
</feature>
<reference evidence="8" key="2">
    <citation type="submission" date="2025-08" db="UniProtKB">
        <authorList>
            <consortium name="RefSeq"/>
        </authorList>
    </citation>
    <scope>IDENTIFICATION</scope>
    <source>
        <tissue evidence="8">Tongue muscle</tissue>
    </source>
</reference>
<dbReference type="Gene3D" id="1.10.260.100">
    <property type="match status" value="1"/>
</dbReference>
<dbReference type="SMART" id="SM00727">
    <property type="entry name" value="STI1"/>
    <property type="match status" value="1"/>
</dbReference>
<evidence type="ECO:0000256" key="5">
    <source>
        <dbReference type="SAM" id="MobiDB-lite"/>
    </source>
</evidence>
<dbReference type="Proteomes" id="UP001652640">
    <property type="component" value="Chromosome 14"/>
</dbReference>
<dbReference type="InterPro" id="IPR011990">
    <property type="entry name" value="TPR-like_helical_dom_sf"/>
</dbReference>
<name>A0ABM4IXI1_ODOVR</name>
<evidence type="ECO:0000256" key="2">
    <source>
        <dbReference type="ARBA" id="ARBA00022737"/>
    </source>
</evidence>
<protein>
    <submittedName>
        <fullName evidence="8">LOW QUALITY PROTEIN: hsc70-interacting protein-like</fullName>
    </submittedName>
</protein>
<dbReference type="SUPFAM" id="SSF48452">
    <property type="entry name" value="TPR-like"/>
    <property type="match status" value="1"/>
</dbReference>
<evidence type="ECO:0000313" key="7">
    <source>
        <dbReference type="Proteomes" id="UP001652640"/>
    </source>
</evidence>
<proteinExistence type="inferred from homology"/>
<dbReference type="CDD" id="cd14438">
    <property type="entry name" value="Hip_N"/>
    <property type="match status" value="1"/>
</dbReference>
<feature type="compositionally biased region" description="Gly residues" evidence="5">
    <location>
        <begin position="310"/>
        <end position="327"/>
    </location>
</feature>
<dbReference type="InterPro" id="IPR006636">
    <property type="entry name" value="STI1_HS-bd"/>
</dbReference>
<feature type="region of interest" description="Disordered" evidence="5">
    <location>
        <begin position="284"/>
        <end position="331"/>
    </location>
</feature>
<dbReference type="Gene3D" id="1.25.40.10">
    <property type="entry name" value="Tetratricopeptide repeat domain"/>
    <property type="match status" value="1"/>
</dbReference>
<sequence>MAEIPLNQNSVIAGGVAPGPGIRRLQPPLHYGPRKVSELRAFVKMCKQDPSALHTEEMRFLREWVESMGGKIPPAAHKTKSEENTKEEKTDSKKAEENIKTDEPSSEESDLEIDNEGVIEPDTDAPQEMGDENVEITEEMMDQANDKKVAATDALNDGELQKAIDLFTDAIKLNPRLVLYAKRASVFIKVQKPNAAIRDCDRAIEINPDSAQPYKWRGKAHRLPGHWEEAAHDLALACKLDYDEDASAMLKEVQPRAQKIAEHRRKYERKREEREIKERLERVKKAREEPERAQKEEEARRQSGSQCGSSPGGFPGGMPGMGGGMPGMPGMPGLSEILRDPEVLAAMQDPGVMVAFQDVAQNPANMSEYQSNPKVMNLISKLSAKFGGQA</sequence>
<keyword evidence="3" id="KW-0802">TPR repeat</keyword>
<evidence type="ECO:0000256" key="1">
    <source>
        <dbReference type="ARBA" id="ARBA00009015"/>
    </source>
</evidence>
<dbReference type="Gene3D" id="6.10.250.3420">
    <property type="match status" value="1"/>
</dbReference>
<evidence type="ECO:0000259" key="6">
    <source>
        <dbReference type="SMART" id="SM00727"/>
    </source>
</evidence>
<dbReference type="GeneID" id="110128403"/>
<keyword evidence="7" id="KW-1185">Reference proteome</keyword>
<dbReference type="PANTHER" id="PTHR45883:SF2">
    <property type="entry name" value="HSC70-INTERACTING PROTEIN"/>
    <property type="match status" value="1"/>
</dbReference>
<dbReference type="Pfam" id="PF17830">
    <property type="entry name" value="STI1-HOP_DP"/>
    <property type="match status" value="1"/>
</dbReference>
<keyword evidence="2" id="KW-0677">Repeat</keyword>
<feature type="domain" description="STI1" evidence="6">
    <location>
        <begin position="340"/>
        <end position="379"/>
    </location>
</feature>
<organism evidence="7 8">
    <name type="scientific">Odocoileus virginianus</name>
    <name type="common">White-tailed deer</name>
    <dbReference type="NCBI Taxonomy" id="9874"/>
    <lineage>
        <taxon>Eukaryota</taxon>
        <taxon>Metazoa</taxon>
        <taxon>Chordata</taxon>
        <taxon>Craniata</taxon>
        <taxon>Vertebrata</taxon>
        <taxon>Euteleostomi</taxon>
        <taxon>Mammalia</taxon>
        <taxon>Eutheria</taxon>
        <taxon>Laurasiatheria</taxon>
        <taxon>Artiodactyla</taxon>
        <taxon>Ruminantia</taxon>
        <taxon>Pecora</taxon>
        <taxon>Cervidae</taxon>
        <taxon>Odocoileinae</taxon>
        <taxon>Odocoileus</taxon>
    </lineage>
</organism>